<accession>A0A921JI18</accession>
<evidence type="ECO:0000313" key="1">
    <source>
        <dbReference type="EMBL" id="HJE38967.1"/>
    </source>
</evidence>
<sequence length="148" mass="16449">MTNQDFWTSIGQIITDGFTSEGLAILDKYGEQFISGRLVYKRFSPAEQHGCSAGGETHVIASLLAAAEIATDKLTAPIGSFKRELQYASEQEKRIETWARKSGCWIDNVSAFLSRQFGERIAEGGEAQIYDNGATLIMKSNFYKTEKH</sequence>
<proteinExistence type="predicted"/>
<evidence type="ECO:0000313" key="2">
    <source>
        <dbReference type="Proteomes" id="UP000711407"/>
    </source>
</evidence>
<dbReference type="AlphaFoldDB" id="A0A921JI18"/>
<reference evidence="1" key="2">
    <citation type="submission" date="2021-09" db="EMBL/GenBank/DDBJ databases">
        <authorList>
            <person name="Gilroy R."/>
        </authorList>
    </citation>
    <scope>NUCLEOTIDE SEQUENCE</scope>
    <source>
        <strain evidence="1">4100</strain>
    </source>
</reference>
<dbReference type="EMBL" id="DYXT01000025">
    <property type="protein sequence ID" value="HJE38967.1"/>
    <property type="molecule type" value="Genomic_DNA"/>
</dbReference>
<comment type="caution">
    <text evidence="1">The sequence shown here is derived from an EMBL/GenBank/DDBJ whole genome shotgun (WGS) entry which is preliminary data.</text>
</comment>
<reference evidence="1" key="1">
    <citation type="journal article" date="2021" name="PeerJ">
        <title>Extensive microbial diversity within the chicken gut microbiome revealed by metagenomics and culture.</title>
        <authorList>
            <person name="Gilroy R."/>
            <person name="Ravi A."/>
            <person name="Getino M."/>
            <person name="Pursley I."/>
            <person name="Horton D.L."/>
            <person name="Alikhan N.F."/>
            <person name="Baker D."/>
            <person name="Gharbi K."/>
            <person name="Hall N."/>
            <person name="Watson M."/>
            <person name="Adriaenssens E.M."/>
            <person name="Foster-Nyarko E."/>
            <person name="Jarju S."/>
            <person name="Secka A."/>
            <person name="Antonio M."/>
            <person name="Oren A."/>
            <person name="Chaudhuri R.R."/>
            <person name="La Ragione R."/>
            <person name="Hildebrand F."/>
            <person name="Pallen M.J."/>
        </authorList>
    </citation>
    <scope>NUCLEOTIDE SEQUENCE</scope>
    <source>
        <strain evidence="1">4100</strain>
    </source>
</reference>
<protein>
    <submittedName>
        <fullName evidence="1">Uncharacterized protein</fullName>
    </submittedName>
</protein>
<dbReference type="Proteomes" id="UP000711407">
    <property type="component" value="Unassembled WGS sequence"/>
</dbReference>
<gene>
    <name evidence="1" type="ORF">K8V47_04315</name>
</gene>
<name>A0A921JI18_9BACT</name>
<organism evidence="1 2">
    <name type="scientific">Candidatus Amulumruptor caecigallinarius</name>
    <dbReference type="NCBI Taxonomy" id="2109911"/>
    <lineage>
        <taxon>Bacteria</taxon>
        <taxon>Pseudomonadati</taxon>
        <taxon>Bacteroidota</taxon>
        <taxon>Bacteroidia</taxon>
        <taxon>Bacteroidales</taxon>
        <taxon>Muribaculaceae</taxon>
        <taxon>Candidatus Amulumruptor</taxon>
    </lineage>
</organism>